<dbReference type="GO" id="GO:0005524">
    <property type="term" value="F:ATP binding"/>
    <property type="evidence" value="ECO:0007669"/>
    <property type="project" value="UniProtKB-KW"/>
</dbReference>
<dbReference type="GO" id="GO:0004016">
    <property type="term" value="F:adenylate cyclase activity"/>
    <property type="evidence" value="ECO:0007669"/>
    <property type="project" value="TreeGrafter"/>
</dbReference>
<proteinExistence type="predicted"/>
<dbReference type="InterPro" id="IPR003593">
    <property type="entry name" value="AAA+_ATPase"/>
</dbReference>
<dbReference type="SMART" id="SM00382">
    <property type="entry name" value="AAA"/>
    <property type="match status" value="1"/>
</dbReference>
<dbReference type="CDD" id="cd06170">
    <property type="entry name" value="LuxR_C_like"/>
    <property type="match status" value="1"/>
</dbReference>
<dbReference type="SUPFAM" id="SSF52540">
    <property type="entry name" value="P-loop containing nucleoside triphosphate hydrolases"/>
    <property type="match status" value="1"/>
</dbReference>
<keyword evidence="5" id="KW-1185">Reference proteome</keyword>
<keyword evidence="1" id="KW-0547">Nucleotide-binding</keyword>
<reference evidence="4 5" key="1">
    <citation type="submission" date="2019-03" db="EMBL/GenBank/DDBJ databases">
        <title>Genomic Encyclopedia of Type Strains, Phase III (KMG-III): the genomes of soil and plant-associated and newly described type strains.</title>
        <authorList>
            <person name="Whitman W."/>
        </authorList>
    </citation>
    <scope>NUCLEOTIDE SEQUENCE [LARGE SCALE GENOMIC DNA]</scope>
    <source>
        <strain evidence="4 5">VKM Ac-2527</strain>
    </source>
</reference>
<dbReference type="PROSITE" id="PS50043">
    <property type="entry name" value="HTH_LUXR_2"/>
    <property type="match status" value="1"/>
</dbReference>
<name>A0A4R6KAT7_9ACTN</name>
<dbReference type="InterPro" id="IPR027417">
    <property type="entry name" value="P-loop_NTPase"/>
</dbReference>
<evidence type="ECO:0000313" key="4">
    <source>
        <dbReference type="EMBL" id="TDO46201.1"/>
    </source>
</evidence>
<dbReference type="Gene3D" id="3.40.50.300">
    <property type="entry name" value="P-loop containing nucleotide triphosphate hydrolases"/>
    <property type="match status" value="1"/>
</dbReference>
<dbReference type="PANTHER" id="PTHR16305:SF35">
    <property type="entry name" value="TRANSCRIPTIONAL ACTIVATOR DOMAIN"/>
    <property type="match status" value="1"/>
</dbReference>
<gene>
    <name evidence="4" type="ORF">EV643_11153</name>
</gene>
<dbReference type="GO" id="GO:0005737">
    <property type="term" value="C:cytoplasm"/>
    <property type="evidence" value="ECO:0007669"/>
    <property type="project" value="TreeGrafter"/>
</dbReference>
<dbReference type="RefSeq" id="WP_133802089.1">
    <property type="nucleotide sequence ID" value="NZ_SNWQ01000011.1"/>
</dbReference>
<comment type="caution">
    <text evidence="4">The sequence shown here is derived from an EMBL/GenBank/DDBJ whole genome shotgun (WGS) entry which is preliminary data.</text>
</comment>
<dbReference type="InterPro" id="IPR016032">
    <property type="entry name" value="Sig_transdc_resp-reg_C-effctor"/>
</dbReference>
<evidence type="ECO:0000256" key="2">
    <source>
        <dbReference type="ARBA" id="ARBA00022840"/>
    </source>
</evidence>
<dbReference type="InterPro" id="IPR000792">
    <property type="entry name" value="Tscrpt_reg_LuxR_C"/>
</dbReference>
<keyword evidence="2" id="KW-0067">ATP-binding</keyword>
<accession>A0A4R6KAT7</accession>
<dbReference type="Pfam" id="PF13191">
    <property type="entry name" value="AAA_16"/>
    <property type="match status" value="1"/>
</dbReference>
<dbReference type="Proteomes" id="UP000295388">
    <property type="component" value="Unassembled WGS sequence"/>
</dbReference>
<dbReference type="GO" id="GO:0003677">
    <property type="term" value="F:DNA binding"/>
    <property type="evidence" value="ECO:0007669"/>
    <property type="project" value="InterPro"/>
</dbReference>
<evidence type="ECO:0000256" key="1">
    <source>
        <dbReference type="ARBA" id="ARBA00022741"/>
    </source>
</evidence>
<dbReference type="Gene3D" id="1.10.10.10">
    <property type="entry name" value="Winged helix-like DNA-binding domain superfamily/Winged helix DNA-binding domain"/>
    <property type="match status" value="1"/>
</dbReference>
<dbReference type="AlphaFoldDB" id="A0A4R6KAT7"/>
<organism evidence="4 5">
    <name type="scientific">Kribbella caucasensis</name>
    <dbReference type="NCBI Taxonomy" id="2512215"/>
    <lineage>
        <taxon>Bacteria</taxon>
        <taxon>Bacillati</taxon>
        <taxon>Actinomycetota</taxon>
        <taxon>Actinomycetes</taxon>
        <taxon>Propionibacteriales</taxon>
        <taxon>Kribbellaceae</taxon>
        <taxon>Kribbella</taxon>
    </lineage>
</organism>
<dbReference type="InterPro" id="IPR041664">
    <property type="entry name" value="AAA_16"/>
</dbReference>
<feature type="domain" description="HTH luxR-type" evidence="3">
    <location>
        <begin position="834"/>
        <end position="898"/>
    </location>
</feature>
<dbReference type="SUPFAM" id="SSF46894">
    <property type="entry name" value="C-terminal effector domain of the bipartite response regulators"/>
    <property type="match status" value="1"/>
</dbReference>
<dbReference type="GO" id="GO:0006355">
    <property type="term" value="P:regulation of DNA-templated transcription"/>
    <property type="evidence" value="ECO:0007669"/>
    <property type="project" value="InterPro"/>
</dbReference>
<dbReference type="OrthoDB" id="3543649at2"/>
<dbReference type="EMBL" id="SNWQ01000011">
    <property type="protein sequence ID" value="TDO46201.1"/>
    <property type="molecule type" value="Genomic_DNA"/>
</dbReference>
<dbReference type="InterPro" id="IPR036388">
    <property type="entry name" value="WH-like_DNA-bd_sf"/>
</dbReference>
<sequence length="898" mass="96645">MGIVGRRAELDALRGWVDDAREGRGRLVLCAGEAGIGKTRLAQEVAGLALAQGTSVAWGRCVETEGAPAYWPWRQVLRTLGRDADEVLSGEDRFGLFEEVTEAVRRAAGDHGLVVILDDIHRADESSLLVLRHVAEQIADLPLLVLATFRQSPALTDLPTVERLELRNFTLAEVSQQLSLATTDQDLAPTVYEVTGGNPLFVRELARAIADGSWRPDRPPRSVLEIVAGRLDRASADCRRLVQAAAIVGRDFRLPLVATTLRLPIEKCLPLIDEAIASGFVDRLASGDFRFVHALTRDAIEASLPTADRTALHRSVAEALEEQFADDLSEHLTEIARHRAELARYGDGATARAWLVRAADDAVRRLAYEEGVRLYREALGTRPLGDEERCRVNVALGKAAYLAGDLEGCLDAALSAAKVAQSPEQAAEAALVLEAVPDQRINASAKRLCEEALAQSIDPALRARLLAQRSQLAFYDGEQARLDSLSSEALELARTSADDRALAEALRARQEACPGPAGRAERLDLAAEMLALAQRTGSARSAMWGEVWRLDALIESGRLAAAAEELPRLKVAVERLGGPVSAWHHDRIAACIAQARGRYAEAAAIGRRGFDRMRPVERAPATGAFLALQNALATHLGVSAELGELVRQPFDPPPRFATMARLSRAYLLLCANSPEQAAASYRQAGPIETWSLPAFFVLPGYVYAALACCGLGRYDDLGVLVDRLQEFRGEHAVGNGVAYLGPAELAIGRAEAVLGRLDAAIDDLAIAVEQADRAGAAGFVAEAQYHLAAALVERDGPGDRDRAKSVATEAARLIGSLGLAAYSDRIGALVARLDGTDAGALSPREVEVAGLVAEGLTNRQIAERLVISERTAQNHVQHILTKLGFATRSQIATWITRR</sequence>
<dbReference type="Pfam" id="PF00196">
    <property type="entry name" value="GerE"/>
    <property type="match status" value="1"/>
</dbReference>
<dbReference type="CDD" id="cd00009">
    <property type="entry name" value="AAA"/>
    <property type="match status" value="1"/>
</dbReference>
<protein>
    <submittedName>
        <fullName evidence="4">Regulatory LuxR family protein</fullName>
    </submittedName>
</protein>
<evidence type="ECO:0000313" key="5">
    <source>
        <dbReference type="Proteomes" id="UP000295388"/>
    </source>
</evidence>
<dbReference type="PRINTS" id="PR00038">
    <property type="entry name" value="HTHLUXR"/>
</dbReference>
<evidence type="ECO:0000259" key="3">
    <source>
        <dbReference type="PROSITE" id="PS50043"/>
    </source>
</evidence>
<dbReference type="SMART" id="SM00421">
    <property type="entry name" value="HTH_LUXR"/>
    <property type="match status" value="1"/>
</dbReference>
<dbReference type="PANTHER" id="PTHR16305">
    <property type="entry name" value="TESTICULAR SOLUBLE ADENYLYL CYCLASE"/>
    <property type="match status" value="1"/>
</dbReference>